<name>A0A067PC19_9AGAM</name>
<dbReference type="HOGENOM" id="CLU_117766_0_0_1"/>
<feature type="non-terminal residue" evidence="2">
    <location>
        <position position="144"/>
    </location>
</feature>
<dbReference type="AlphaFoldDB" id="A0A067PC19"/>
<protein>
    <recommendedName>
        <fullName evidence="4">CsbD-like domain-containing protein</fullName>
    </recommendedName>
</protein>
<feature type="compositionally biased region" description="Polar residues" evidence="1">
    <location>
        <begin position="1"/>
        <end position="13"/>
    </location>
</feature>
<dbReference type="EMBL" id="KL197740">
    <property type="protein sequence ID" value="KDQ52428.1"/>
    <property type="molecule type" value="Genomic_DNA"/>
</dbReference>
<sequence>MSTPKSAVPTSVMEQDRPPHHHMHHSGDPLPGNHGVPKADDYSTEATENWGAHAPTGVPRTKSAKGETEVDEDRPLNTQPVSGGVAVDGKEDLPEGKASFADKMVGKTQKLIGKVSTNPEMHEKGELRESGGKAAVQGGARAAH</sequence>
<organism evidence="2 3">
    <name type="scientific">Jaapia argillacea MUCL 33604</name>
    <dbReference type="NCBI Taxonomy" id="933084"/>
    <lineage>
        <taxon>Eukaryota</taxon>
        <taxon>Fungi</taxon>
        <taxon>Dikarya</taxon>
        <taxon>Basidiomycota</taxon>
        <taxon>Agaricomycotina</taxon>
        <taxon>Agaricomycetes</taxon>
        <taxon>Agaricomycetidae</taxon>
        <taxon>Jaapiales</taxon>
        <taxon>Jaapiaceae</taxon>
        <taxon>Jaapia</taxon>
    </lineage>
</organism>
<dbReference type="OrthoDB" id="3210574at2759"/>
<proteinExistence type="predicted"/>
<evidence type="ECO:0008006" key="4">
    <source>
        <dbReference type="Google" id="ProtNLM"/>
    </source>
</evidence>
<accession>A0A067PC19</accession>
<dbReference type="InParanoid" id="A0A067PC19"/>
<dbReference type="Proteomes" id="UP000027265">
    <property type="component" value="Unassembled WGS sequence"/>
</dbReference>
<gene>
    <name evidence="2" type="ORF">JAAARDRAFT_40281</name>
</gene>
<evidence type="ECO:0000313" key="3">
    <source>
        <dbReference type="Proteomes" id="UP000027265"/>
    </source>
</evidence>
<evidence type="ECO:0000313" key="2">
    <source>
        <dbReference type="EMBL" id="KDQ52428.1"/>
    </source>
</evidence>
<reference evidence="3" key="1">
    <citation type="journal article" date="2014" name="Proc. Natl. Acad. Sci. U.S.A.">
        <title>Extensive sampling of basidiomycete genomes demonstrates inadequacy of the white-rot/brown-rot paradigm for wood decay fungi.</title>
        <authorList>
            <person name="Riley R."/>
            <person name="Salamov A.A."/>
            <person name="Brown D.W."/>
            <person name="Nagy L.G."/>
            <person name="Floudas D."/>
            <person name="Held B.W."/>
            <person name="Levasseur A."/>
            <person name="Lombard V."/>
            <person name="Morin E."/>
            <person name="Otillar R."/>
            <person name="Lindquist E.A."/>
            <person name="Sun H."/>
            <person name="LaButti K.M."/>
            <person name="Schmutz J."/>
            <person name="Jabbour D."/>
            <person name="Luo H."/>
            <person name="Baker S.E."/>
            <person name="Pisabarro A.G."/>
            <person name="Walton J.D."/>
            <person name="Blanchette R.A."/>
            <person name="Henrissat B."/>
            <person name="Martin F."/>
            <person name="Cullen D."/>
            <person name="Hibbett D.S."/>
            <person name="Grigoriev I.V."/>
        </authorList>
    </citation>
    <scope>NUCLEOTIDE SEQUENCE [LARGE SCALE GENOMIC DNA]</scope>
    <source>
        <strain evidence="3">MUCL 33604</strain>
    </source>
</reference>
<keyword evidence="3" id="KW-1185">Reference proteome</keyword>
<evidence type="ECO:0000256" key="1">
    <source>
        <dbReference type="SAM" id="MobiDB-lite"/>
    </source>
</evidence>
<feature type="compositionally biased region" description="Basic and acidic residues" evidence="1">
    <location>
        <begin position="120"/>
        <end position="131"/>
    </location>
</feature>
<feature type="region of interest" description="Disordered" evidence="1">
    <location>
        <begin position="1"/>
        <end position="144"/>
    </location>
</feature>